<evidence type="ECO:0000313" key="10">
    <source>
        <dbReference type="EMBL" id="MTF38335.1"/>
    </source>
</evidence>
<dbReference type="SUPFAM" id="SSF81563">
    <property type="entry name" value="Photosystem I reaction center subunit X, PsaK"/>
    <property type="match status" value="1"/>
</dbReference>
<evidence type="ECO:0000313" key="11">
    <source>
        <dbReference type="Proteomes" id="UP000437131"/>
    </source>
</evidence>
<dbReference type="InterPro" id="IPR037101">
    <property type="entry name" value="PSI_PsaK_bact"/>
</dbReference>
<dbReference type="GO" id="GO:0009522">
    <property type="term" value="C:photosystem I"/>
    <property type="evidence" value="ECO:0007669"/>
    <property type="project" value="UniProtKB-KW"/>
</dbReference>
<evidence type="ECO:0000256" key="3">
    <source>
        <dbReference type="ARBA" id="ARBA00022531"/>
    </source>
</evidence>
<dbReference type="GO" id="GO:0031676">
    <property type="term" value="C:plasma membrane-derived thylakoid membrane"/>
    <property type="evidence" value="ECO:0007669"/>
    <property type="project" value="UniProtKB-SubCell"/>
</dbReference>
<proteinExistence type="inferred from homology"/>
<keyword evidence="8 9" id="KW-0472">Membrane</keyword>
<dbReference type="Pfam" id="PF01241">
    <property type="entry name" value="PSI_PSAK"/>
    <property type="match status" value="1"/>
</dbReference>
<dbReference type="InterPro" id="IPR035982">
    <property type="entry name" value="PSI_centre_PsaK_sf"/>
</dbReference>
<evidence type="ECO:0000256" key="5">
    <source>
        <dbReference type="ARBA" id="ARBA00022836"/>
    </source>
</evidence>
<gene>
    <name evidence="9 10" type="primary">psaK</name>
    <name evidence="10" type="ORF">GGC33_05290</name>
</gene>
<comment type="subcellular location">
    <subcellularLocation>
        <location evidence="9">Cellular thylakoid membrane</location>
        <topology evidence="9">Multi-pass membrane protein</topology>
    </subcellularLocation>
    <subcellularLocation>
        <location evidence="1">Membrane</location>
        <topology evidence="1">Multi-pass membrane protein</topology>
    </subcellularLocation>
</comment>
<dbReference type="NCBIfam" id="TIGR03049">
    <property type="entry name" value="PS_I_psaK"/>
    <property type="match status" value="1"/>
</dbReference>
<dbReference type="Proteomes" id="UP000437131">
    <property type="component" value="Unassembled WGS sequence"/>
</dbReference>
<sequence>MLYLNSLLATAVPTTLEWNLNVGLTMIVCNIVAIAFAKYTMKEPGAGPKLPGEAFFGGMGLPALLATTSFGHLLGAGVILGLASLGAL</sequence>
<protein>
    <recommendedName>
        <fullName evidence="9">Photosystem I reaction center subunit PsaK</fullName>
    </recommendedName>
    <alternativeName>
        <fullName evidence="9">Photosystem I subunit X</fullName>
    </alternativeName>
</protein>
<dbReference type="AlphaFoldDB" id="A0A844GVV1"/>
<dbReference type="EMBL" id="WMIA01000004">
    <property type="protein sequence ID" value="MTF38335.1"/>
    <property type="molecule type" value="Genomic_DNA"/>
</dbReference>
<keyword evidence="3 9" id="KW-0602">Photosynthesis</keyword>
<keyword evidence="7 9" id="KW-0793">Thylakoid</keyword>
<organism evidence="10 11">
    <name type="scientific">Cyanobacterium aponinum 0216</name>
    <dbReference type="NCBI Taxonomy" id="2676140"/>
    <lineage>
        <taxon>Bacteria</taxon>
        <taxon>Bacillati</taxon>
        <taxon>Cyanobacteriota</taxon>
        <taxon>Cyanophyceae</taxon>
        <taxon>Oscillatoriophycideae</taxon>
        <taxon>Chroococcales</taxon>
        <taxon>Geminocystaceae</taxon>
        <taxon>Cyanobacterium</taxon>
    </lineage>
</organism>
<comment type="caution">
    <text evidence="10">The sequence shown here is derived from an EMBL/GenBank/DDBJ whole genome shotgun (WGS) entry which is preliminary data.</text>
</comment>
<feature type="transmembrane region" description="Helical" evidence="9">
    <location>
        <begin position="20"/>
        <end position="40"/>
    </location>
</feature>
<reference evidence="10 11" key="1">
    <citation type="submission" date="2019-11" db="EMBL/GenBank/DDBJ databases">
        <title>Isolation of a new High Light Tolerant Cyanobacteria.</title>
        <authorList>
            <person name="Dobson Z."/>
            <person name="Vaughn N."/>
            <person name="Vaughn M."/>
            <person name="Fromme P."/>
            <person name="Mazor Y."/>
        </authorList>
    </citation>
    <scope>NUCLEOTIDE SEQUENCE [LARGE SCALE GENOMIC DNA]</scope>
    <source>
        <strain evidence="10 11">0216</strain>
    </source>
</reference>
<name>A0A844GVV1_9CHRO</name>
<evidence type="ECO:0000256" key="4">
    <source>
        <dbReference type="ARBA" id="ARBA00022692"/>
    </source>
</evidence>
<evidence type="ECO:0000256" key="9">
    <source>
        <dbReference type="HAMAP-Rule" id="MF_00474"/>
    </source>
</evidence>
<comment type="similarity">
    <text evidence="2 9">Belongs to the PsaG/PsaK family.</text>
</comment>
<accession>A0A844GVV1</accession>
<feature type="transmembrane region" description="Helical" evidence="9">
    <location>
        <begin position="61"/>
        <end position="85"/>
    </location>
</feature>
<evidence type="ECO:0000256" key="6">
    <source>
        <dbReference type="ARBA" id="ARBA00022989"/>
    </source>
</evidence>
<evidence type="ECO:0000256" key="1">
    <source>
        <dbReference type="ARBA" id="ARBA00004141"/>
    </source>
</evidence>
<dbReference type="InterPro" id="IPR000549">
    <property type="entry name" value="PSI_PsaG/PsaK"/>
</dbReference>
<dbReference type="PROSITE" id="PS01026">
    <property type="entry name" value="PHOTOSYSTEM_I_PSAGK"/>
    <property type="match status" value="1"/>
</dbReference>
<evidence type="ECO:0000256" key="7">
    <source>
        <dbReference type="ARBA" id="ARBA00023078"/>
    </source>
</evidence>
<keyword evidence="5 9" id="KW-0603">Photosystem I</keyword>
<dbReference type="InterPro" id="IPR017492">
    <property type="entry name" value="PSI_PsaK"/>
</dbReference>
<dbReference type="HAMAP" id="MF_00474">
    <property type="entry name" value="PSI_PsaK"/>
    <property type="match status" value="1"/>
</dbReference>
<dbReference type="GO" id="GO:0015979">
    <property type="term" value="P:photosynthesis"/>
    <property type="evidence" value="ECO:0007669"/>
    <property type="project" value="UniProtKB-UniRule"/>
</dbReference>
<keyword evidence="6 9" id="KW-1133">Transmembrane helix</keyword>
<dbReference type="Gene3D" id="1.20.860.20">
    <property type="entry name" value="Photosystem I PsaK, reaction centre"/>
    <property type="match status" value="1"/>
</dbReference>
<evidence type="ECO:0000256" key="8">
    <source>
        <dbReference type="ARBA" id="ARBA00023136"/>
    </source>
</evidence>
<keyword evidence="4 9" id="KW-0812">Transmembrane</keyword>
<evidence type="ECO:0000256" key="2">
    <source>
        <dbReference type="ARBA" id="ARBA00006458"/>
    </source>
</evidence>